<evidence type="ECO:0000256" key="1">
    <source>
        <dbReference type="SAM" id="MobiDB-lite"/>
    </source>
</evidence>
<reference evidence="3" key="1">
    <citation type="journal article" date="2019" name="Int. J. Syst. Evol. Microbiol.">
        <title>The Global Catalogue of Microorganisms (GCM) 10K type strain sequencing project: providing services to taxonomists for standard genome sequencing and annotation.</title>
        <authorList>
            <consortium name="The Broad Institute Genomics Platform"/>
            <consortium name="The Broad Institute Genome Sequencing Center for Infectious Disease"/>
            <person name="Wu L."/>
            <person name="Ma J."/>
        </authorList>
    </citation>
    <scope>NUCLEOTIDE SEQUENCE [LARGE SCALE GENOMIC DNA]</scope>
    <source>
        <strain evidence="3">CCUG 60214</strain>
    </source>
</reference>
<feature type="compositionally biased region" description="Basic and acidic residues" evidence="1">
    <location>
        <begin position="173"/>
        <end position="190"/>
    </location>
</feature>
<dbReference type="InterPro" id="IPR027417">
    <property type="entry name" value="P-loop_NTPase"/>
</dbReference>
<protein>
    <submittedName>
        <fullName evidence="2">AAA family ATPase</fullName>
    </submittedName>
</protein>
<dbReference type="Proteomes" id="UP001597168">
    <property type="component" value="Unassembled WGS sequence"/>
</dbReference>
<evidence type="ECO:0000313" key="2">
    <source>
        <dbReference type="EMBL" id="MFD1150985.1"/>
    </source>
</evidence>
<gene>
    <name evidence="2" type="ORF">ACFQ3T_27980</name>
</gene>
<sequence>MELGPAVVVITGAMAAGKSTVAQRLAERLPRAVHVRGDVFRRMVVSGRADTLPDAADEAEAQLRLRYRLSAMVADEYAAHGWTAVVQDVILGDHLAAYVDAVRTRPRYVVVLAPSPDALRAREEQRPKTGYGAWTVEDLDRGLREGTPRIGLWLDSSDQTPDQTVRAVLDGLDAARVDDPGPTRPDRATG</sequence>
<proteinExistence type="predicted"/>
<dbReference type="EMBL" id="JBHTLK010000199">
    <property type="protein sequence ID" value="MFD1150985.1"/>
    <property type="molecule type" value="Genomic_DNA"/>
</dbReference>
<dbReference type="SUPFAM" id="SSF52540">
    <property type="entry name" value="P-loop containing nucleoside triphosphate hydrolases"/>
    <property type="match status" value="1"/>
</dbReference>
<dbReference type="Gene3D" id="3.40.50.300">
    <property type="entry name" value="P-loop containing nucleotide triphosphate hydrolases"/>
    <property type="match status" value="1"/>
</dbReference>
<organism evidence="2 3">
    <name type="scientific">Saccharothrix hoggarensis</name>
    <dbReference type="NCBI Taxonomy" id="913853"/>
    <lineage>
        <taxon>Bacteria</taxon>
        <taxon>Bacillati</taxon>
        <taxon>Actinomycetota</taxon>
        <taxon>Actinomycetes</taxon>
        <taxon>Pseudonocardiales</taxon>
        <taxon>Pseudonocardiaceae</taxon>
        <taxon>Saccharothrix</taxon>
    </lineage>
</organism>
<keyword evidence="3" id="KW-1185">Reference proteome</keyword>
<comment type="caution">
    <text evidence="2">The sequence shown here is derived from an EMBL/GenBank/DDBJ whole genome shotgun (WGS) entry which is preliminary data.</text>
</comment>
<evidence type="ECO:0000313" key="3">
    <source>
        <dbReference type="Proteomes" id="UP001597168"/>
    </source>
</evidence>
<feature type="region of interest" description="Disordered" evidence="1">
    <location>
        <begin position="171"/>
        <end position="190"/>
    </location>
</feature>
<dbReference type="Pfam" id="PF13671">
    <property type="entry name" value="AAA_33"/>
    <property type="match status" value="1"/>
</dbReference>
<name>A0ABW3R210_9PSEU</name>
<dbReference type="RefSeq" id="WP_380727570.1">
    <property type="nucleotide sequence ID" value="NZ_JBHTLK010000199.1"/>
</dbReference>
<accession>A0ABW3R210</accession>